<dbReference type="InterPro" id="IPR011444">
    <property type="entry name" value="DUF1549"/>
</dbReference>
<feature type="chain" id="PRO_5021840729" evidence="2">
    <location>
        <begin position="27"/>
        <end position="929"/>
    </location>
</feature>
<evidence type="ECO:0000313" key="6">
    <source>
        <dbReference type="EMBL" id="QDT12828.1"/>
    </source>
</evidence>
<reference evidence="6 7" key="1">
    <citation type="submission" date="2019-02" db="EMBL/GenBank/DDBJ databases">
        <title>Deep-cultivation of Planctomycetes and their phenomic and genomic characterization uncovers novel biology.</title>
        <authorList>
            <person name="Wiegand S."/>
            <person name="Jogler M."/>
            <person name="Boedeker C."/>
            <person name="Pinto D."/>
            <person name="Vollmers J."/>
            <person name="Rivas-Marin E."/>
            <person name="Kohn T."/>
            <person name="Peeters S.H."/>
            <person name="Heuer A."/>
            <person name="Rast P."/>
            <person name="Oberbeckmann S."/>
            <person name="Bunk B."/>
            <person name="Jeske O."/>
            <person name="Meyerdierks A."/>
            <person name="Storesund J.E."/>
            <person name="Kallscheuer N."/>
            <person name="Luecker S."/>
            <person name="Lage O.M."/>
            <person name="Pohl T."/>
            <person name="Merkel B.J."/>
            <person name="Hornburger P."/>
            <person name="Mueller R.-W."/>
            <person name="Bruemmer F."/>
            <person name="Labrenz M."/>
            <person name="Spormann A.M."/>
            <person name="Op den Camp H."/>
            <person name="Overmann J."/>
            <person name="Amann R."/>
            <person name="Jetten M.S.M."/>
            <person name="Mascher T."/>
            <person name="Medema M.H."/>
            <person name="Devos D.P."/>
            <person name="Kaster A.-K."/>
            <person name="Ovreas L."/>
            <person name="Rohde M."/>
            <person name="Galperin M.Y."/>
            <person name="Jogler C."/>
        </authorList>
    </citation>
    <scope>NUCLEOTIDE SEQUENCE [LARGE SCALE GENOMIC DNA]</scope>
    <source>
        <strain evidence="6 7">K23_9</strain>
    </source>
</reference>
<dbReference type="OrthoDB" id="127107at2"/>
<feature type="compositionally biased region" description="Basic and acidic residues" evidence="1">
    <location>
        <begin position="460"/>
        <end position="472"/>
    </location>
</feature>
<dbReference type="Pfam" id="PF07587">
    <property type="entry name" value="PSD1"/>
    <property type="match status" value="1"/>
</dbReference>
<dbReference type="InterPro" id="IPR022655">
    <property type="entry name" value="DUF1553"/>
</dbReference>
<feature type="domain" description="DUF1549" evidence="3">
    <location>
        <begin position="193"/>
        <end position="400"/>
    </location>
</feature>
<evidence type="ECO:0000259" key="3">
    <source>
        <dbReference type="Pfam" id="PF07583"/>
    </source>
</evidence>
<dbReference type="InterPro" id="IPR011429">
    <property type="entry name" value="Cyt_c_Planctomycete-type"/>
</dbReference>
<dbReference type="AlphaFoldDB" id="A0A517P0D0"/>
<feature type="region of interest" description="Disordered" evidence="1">
    <location>
        <begin position="452"/>
        <end position="474"/>
    </location>
</feature>
<name>A0A517P0D0_9BACT</name>
<sequence length="929" mass="106008" precursor="true">MNRFFKTTLASTLIVGCVVLASQSMAEQTTTEDVKEAKLFTLKILPLLKEKCLGCHGADPNDIKGDYDVRNREVLLAGGESDEPAIIPGKPDESPFYEAIMWDGMEMPPKENDRLTEEQTKMIRHWIEVGAPWPSEEEQSKIKKAEWSVAENDDGVLVSTSGGLADEWTYRRYQKEDVWAFRSVQKTFDHDSVDGFVNAKLADAGIDPAPFASPEQLLRRASYDVIGLPPTPQEQKEFLAAWEKNSDQAWSDLIDRLLESDHYGERWGQHWLDVARYADTTGFSNDYERSNAWRYRDYVIRSLNNDKPYDLFVKEQIAGDELNPGDPEATIATGFLRMGAWGTAMIPAAEARQLYRDDVVHSIGQSFLSMPMRCCKCHDHKFDPIPTQDYYRMYASISATQPAEMPAEFLPSENRNRFAETKELVNKLWDYSHSRRNALHEKRESAAKKWYKENNLPYKNNEERKNDPEDKKPMRHVGLTETEQGQLKVREQDTWIWERRKERVQPLAQSVYNGADSNQNDRKLRKPKKAKPGDKNWHPESVIFLGGSYMAKGDPVTPGVLSGCGLPVPGAPSDDPFAITTDIDGRRLQLANWIAHPDNPLTARSMVNRIWQYHFGKGIVRTANNFGVKGANPTHLELLDWMTQQFLAGGWKMKRMHKLIMMSDAYRRGVVHPNQEQLDAVDSENSLLARFMPRRLSAEEYRDGMLSVTGELNRELGGLPIVPEINMEVALEPRMIQFSIAPAQQPSRTPEERNRRSIYAYRVRGQADPFLEVLNKPNPNDSCDFRDAAAVSPQAFTLFNSDLMSDRSIALAKRVEAEAKGVDEQISRAFELTLGREANDGERKRLSEYVAEMATYHKQNKPDPVAYPTKITRSLVEEFTGKEFTYEEWLPVFENYVPDAKPDTVSPQTRALADLCLLLFNANEFMYVY</sequence>
<feature type="compositionally biased region" description="Polar residues" evidence="1">
    <location>
        <begin position="508"/>
        <end position="518"/>
    </location>
</feature>
<dbReference type="Pfam" id="PF07583">
    <property type="entry name" value="PSCyt2"/>
    <property type="match status" value="1"/>
</dbReference>
<feature type="domain" description="Cytochrome C Planctomycete-type" evidence="5">
    <location>
        <begin position="52"/>
        <end position="111"/>
    </location>
</feature>
<evidence type="ECO:0000256" key="1">
    <source>
        <dbReference type="SAM" id="MobiDB-lite"/>
    </source>
</evidence>
<feature type="region of interest" description="Disordered" evidence="1">
    <location>
        <begin position="508"/>
        <end position="537"/>
    </location>
</feature>
<evidence type="ECO:0000256" key="2">
    <source>
        <dbReference type="SAM" id="SignalP"/>
    </source>
</evidence>
<dbReference type="Proteomes" id="UP000319817">
    <property type="component" value="Chromosome"/>
</dbReference>
<dbReference type="PANTHER" id="PTHR35889">
    <property type="entry name" value="CYCLOINULO-OLIGOSACCHARIDE FRUCTANOTRANSFERASE-RELATED"/>
    <property type="match status" value="1"/>
</dbReference>
<organism evidence="6 7">
    <name type="scientific">Stieleria marina</name>
    <dbReference type="NCBI Taxonomy" id="1930275"/>
    <lineage>
        <taxon>Bacteria</taxon>
        <taxon>Pseudomonadati</taxon>
        <taxon>Planctomycetota</taxon>
        <taxon>Planctomycetia</taxon>
        <taxon>Pirellulales</taxon>
        <taxon>Pirellulaceae</taxon>
        <taxon>Stieleria</taxon>
    </lineage>
</organism>
<dbReference type="PANTHER" id="PTHR35889:SF3">
    <property type="entry name" value="F-BOX DOMAIN-CONTAINING PROTEIN"/>
    <property type="match status" value="1"/>
</dbReference>
<keyword evidence="7" id="KW-1185">Reference proteome</keyword>
<dbReference type="EMBL" id="CP036526">
    <property type="protein sequence ID" value="QDT12828.1"/>
    <property type="molecule type" value="Genomic_DNA"/>
</dbReference>
<keyword evidence="2" id="KW-0732">Signal</keyword>
<protein>
    <submittedName>
        <fullName evidence="6">Planctomycete cytochrome C</fullName>
    </submittedName>
</protein>
<feature type="signal peptide" evidence="2">
    <location>
        <begin position="1"/>
        <end position="26"/>
    </location>
</feature>
<dbReference type="Pfam" id="PF07635">
    <property type="entry name" value="PSCyt1"/>
    <property type="match status" value="1"/>
</dbReference>
<evidence type="ECO:0000313" key="7">
    <source>
        <dbReference type="Proteomes" id="UP000319817"/>
    </source>
</evidence>
<feature type="domain" description="DUF1553" evidence="4">
    <location>
        <begin position="586"/>
        <end position="849"/>
    </location>
</feature>
<dbReference type="PROSITE" id="PS51257">
    <property type="entry name" value="PROKAR_LIPOPROTEIN"/>
    <property type="match status" value="1"/>
</dbReference>
<evidence type="ECO:0000259" key="5">
    <source>
        <dbReference type="Pfam" id="PF07635"/>
    </source>
</evidence>
<accession>A0A517P0D0</accession>
<evidence type="ECO:0000259" key="4">
    <source>
        <dbReference type="Pfam" id="PF07587"/>
    </source>
</evidence>
<gene>
    <name evidence="6" type="ORF">K239x_48400</name>
</gene>
<proteinExistence type="predicted"/>